<evidence type="ECO:0000259" key="1">
    <source>
        <dbReference type="SMART" id="SM00494"/>
    </source>
</evidence>
<dbReference type="InterPro" id="IPR002557">
    <property type="entry name" value="Chitin-bd_dom"/>
</dbReference>
<dbReference type="SMART" id="SM00494">
    <property type="entry name" value="ChtBD2"/>
    <property type="match status" value="1"/>
</dbReference>
<dbReference type="GO" id="GO:0008061">
    <property type="term" value="F:chitin binding"/>
    <property type="evidence" value="ECO:0007669"/>
    <property type="project" value="InterPro"/>
</dbReference>
<organism evidence="2 3">
    <name type="scientific">Bemisia tabaci</name>
    <name type="common">Sweetpotato whitefly</name>
    <name type="synonym">Aleurodes tabaci</name>
    <dbReference type="NCBI Taxonomy" id="7038"/>
    <lineage>
        <taxon>Eukaryota</taxon>
        <taxon>Metazoa</taxon>
        <taxon>Ecdysozoa</taxon>
        <taxon>Arthropoda</taxon>
        <taxon>Hexapoda</taxon>
        <taxon>Insecta</taxon>
        <taxon>Pterygota</taxon>
        <taxon>Neoptera</taxon>
        <taxon>Paraneoptera</taxon>
        <taxon>Hemiptera</taxon>
        <taxon>Sternorrhyncha</taxon>
        <taxon>Aleyrodoidea</taxon>
        <taxon>Aleyrodidae</taxon>
        <taxon>Aleyrodinae</taxon>
        <taxon>Bemisia</taxon>
    </lineage>
</organism>
<name>A0A9P0EZQ4_BEMTA</name>
<protein>
    <recommendedName>
        <fullName evidence="1">Chitin-binding type-2 domain-containing protein</fullName>
    </recommendedName>
</protein>
<evidence type="ECO:0000313" key="3">
    <source>
        <dbReference type="Proteomes" id="UP001152759"/>
    </source>
</evidence>
<reference evidence="2" key="1">
    <citation type="submission" date="2021-12" db="EMBL/GenBank/DDBJ databases">
        <authorList>
            <person name="King R."/>
        </authorList>
    </citation>
    <scope>NUCLEOTIDE SEQUENCE</scope>
</reference>
<feature type="domain" description="Chitin-binding type-2" evidence="1">
    <location>
        <begin position="99"/>
        <end position="157"/>
    </location>
</feature>
<dbReference type="EMBL" id="OU963863">
    <property type="protein sequence ID" value="CAH0385819.1"/>
    <property type="molecule type" value="Genomic_DNA"/>
</dbReference>
<gene>
    <name evidence="2" type="ORF">BEMITA_LOCUS5006</name>
</gene>
<dbReference type="Gene3D" id="2.170.140.10">
    <property type="entry name" value="Chitin binding domain"/>
    <property type="match status" value="1"/>
</dbReference>
<dbReference type="AlphaFoldDB" id="A0A9P0EZQ4"/>
<dbReference type="SUPFAM" id="SSF57625">
    <property type="entry name" value="Invertebrate chitin-binding proteins"/>
    <property type="match status" value="1"/>
</dbReference>
<evidence type="ECO:0000313" key="2">
    <source>
        <dbReference type="EMBL" id="CAH0385819.1"/>
    </source>
</evidence>
<sequence length="159" mass="17538">MDSKRDIREKPSAGMNSPLPLCSLFECLGHTLSPLPRPPIMGLRETCFAPPVLNRAGRTVYVIQCLCVFLLKLHLHVFATGGGYVQGRVLELVPSFLGFTCPQPSGNNQDSDKPLNYPHPKEPTKYFSCQNGRPRLHTCPRPFDAATSLCVGAENEEQS</sequence>
<proteinExistence type="predicted"/>
<dbReference type="GO" id="GO:0005576">
    <property type="term" value="C:extracellular region"/>
    <property type="evidence" value="ECO:0007669"/>
    <property type="project" value="InterPro"/>
</dbReference>
<dbReference type="Pfam" id="PF01607">
    <property type="entry name" value="CBM_14"/>
    <property type="match status" value="1"/>
</dbReference>
<dbReference type="InterPro" id="IPR036508">
    <property type="entry name" value="Chitin-bd_dom_sf"/>
</dbReference>
<keyword evidence="3" id="KW-1185">Reference proteome</keyword>
<accession>A0A9P0EZQ4</accession>
<dbReference type="Proteomes" id="UP001152759">
    <property type="component" value="Chromosome 2"/>
</dbReference>